<accession>A0A9X1VRN2</accession>
<organism evidence="7 8">
    <name type="scientific">Variovorax terrae</name>
    <dbReference type="NCBI Taxonomy" id="2923278"/>
    <lineage>
        <taxon>Bacteria</taxon>
        <taxon>Pseudomonadati</taxon>
        <taxon>Pseudomonadota</taxon>
        <taxon>Betaproteobacteria</taxon>
        <taxon>Burkholderiales</taxon>
        <taxon>Comamonadaceae</taxon>
        <taxon>Variovorax</taxon>
    </lineage>
</organism>
<dbReference type="Proteomes" id="UP001139447">
    <property type="component" value="Unassembled WGS sequence"/>
</dbReference>
<keyword evidence="3 7" id="KW-0223">Dioxygenase</keyword>
<dbReference type="RefSeq" id="WP_243304942.1">
    <property type="nucleotide sequence ID" value="NZ_JALGBI010000001.1"/>
</dbReference>
<dbReference type="AlphaFoldDB" id="A0A9X1VRN2"/>
<dbReference type="InterPro" id="IPR011051">
    <property type="entry name" value="RmlC_Cupin_sf"/>
</dbReference>
<evidence type="ECO:0000256" key="4">
    <source>
        <dbReference type="ARBA" id="ARBA00023002"/>
    </source>
</evidence>
<comment type="caution">
    <text evidence="7">The sequence shown here is derived from an EMBL/GenBank/DDBJ whole genome shotgun (WGS) entry which is preliminary data.</text>
</comment>
<dbReference type="Gene3D" id="2.60.120.10">
    <property type="entry name" value="Jelly Rolls"/>
    <property type="match status" value="1"/>
</dbReference>
<name>A0A9X1VRN2_9BURK</name>
<keyword evidence="5 6" id="KW-0408">Iron</keyword>
<sequence>MNRPPAPAAMDAIAPLREFVVAATRLADQSLEEAARVAAMKPLLARLIATDGWLPEDAAQPHPEYYCQYLLHCDPLERFSVVSFVWGPGQRTPIHDHTVWGLIGMLRGAETGQHYRHAPDGRLAPHGAPARLEPGDIELVSPATGDIHQVANAHADRTSISIHVYGANIGAVARHVFDAQTGMAKSFVSGYSSTAVPNLWDRSEAMRRSLGEAAP</sequence>
<evidence type="ECO:0000313" key="7">
    <source>
        <dbReference type="EMBL" id="MCJ0762571.1"/>
    </source>
</evidence>
<evidence type="ECO:0000313" key="8">
    <source>
        <dbReference type="Proteomes" id="UP001139447"/>
    </source>
</evidence>
<protein>
    <submittedName>
        <fullName evidence="7">Cysteine dioxygenase</fullName>
    </submittedName>
</protein>
<dbReference type="PANTHER" id="PTHR12918:SF1">
    <property type="entry name" value="CYSTEINE DIOXYGENASE TYPE 1"/>
    <property type="match status" value="1"/>
</dbReference>
<keyword evidence="8" id="KW-1185">Reference proteome</keyword>
<dbReference type="SUPFAM" id="SSF51182">
    <property type="entry name" value="RmlC-like cupins"/>
    <property type="match status" value="1"/>
</dbReference>
<evidence type="ECO:0000256" key="2">
    <source>
        <dbReference type="ARBA" id="ARBA00022723"/>
    </source>
</evidence>
<comment type="similarity">
    <text evidence="1">Belongs to the cysteine dioxygenase family.</text>
</comment>
<evidence type="ECO:0000256" key="6">
    <source>
        <dbReference type="PIRSR" id="PIRSR610300-51"/>
    </source>
</evidence>
<evidence type="ECO:0000256" key="1">
    <source>
        <dbReference type="ARBA" id="ARBA00006622"/>
    </source>
</evidence>
<feature type="binding site" evidence="6">
    <location>
        <position position="97"/>
    </location>
    <ligand>
        <name>Fe cation</name>
        <dbReference type="ChEBI" id="CHEBI:24875"/>
        <note>catalytic</note>
    </ligand>
</feature>
<dbReference type="InterPro" id="IPR014710">
    <property type="entry name" value="RmlC-like_jellyroll"/>
</dbReference>
<dbReference type="EMBL" id="JALGBI010000001">
    <property type="protein sequence ID" value="MCJ0762571.1"/>
    <property type="molecule type" value="Genomic_DNA"/>
</dbReference>
<dbReference type="Gene3D" id="1.20.5.440">
    <property type="entry name" value="ATP synthase delta/epsilon subunit, C-terminal domain"/>
    <property type="match status" value="1"/>
</dbReference>
<keyword evidence="4" id="KW-0560">Oxidoreductase</keyword>
<feature type="binding site" evidence="6">
    <location>
        <position position="95"/>
    </location>
    <ligand>
        <name>Fe cation</name>
        <dbReference type="ChEBI" id="CHEBI:24875"/>
        <note>catalytic</note>
    </ligand>
</feature>
<feature type="binding site" evidence="6">
    <location>
        <position position="148"/>
    </location>
    <ligand>
        <name>Fe cation</name>
        <dbReference type="ChEBI" id="CHEBI:24875"/>
        <note>catalytic</note>
    </ligand>
</feature>
<keyword evidence="2 6" id="KW-0479">Metal-binding</keyword>
<dbReference type="PANTHER" id="PTHR12918">
    <property type="entry name" value="CYSTEINE DIOXYGENASE"/>
    <property type="match status" value="1"/>
</dbReference>
<dbReference type="GO" id="GO:0008198">
    <property type="term" value="F:ferrous iron binding"/>
    <property type="evidence" value="ECO:0007669"/>
    <property type="project" value="TreeGrafter"/>
</dbReference>
<dbReference type="GO" id="GO:0016702">
    <property type="term" value="F:oxidoreductase activity, acting on single donors with incorporation of molecular oxygen, incorporation of two atoms of oxygen"/>
    <property type="evidence" value="ECO:0007669"/>
    <property type="project" value="InterPro"/>
</dbReference>
<dbReference type="InterPro" id="IPR010300">
    <property type="entry name" value="CDO_1"/>
</dbReference>
<proteinExistence type="inferred from homology"/>
<evidence type="ECO:0000256" key="5">
    <source>
        <dbReference type="ARBA" id="ARBA00023004"/>
    </source>
</evidence>
<gene>
    <name evidence="7" type="ORF">MMF98_05035</name>
</gene>
<dbReference type="CDD" id="cd10548">
    <property type="entry name" value="cupin_CDO"/>
    <property type="match status" value="1"/>
</dbReference>
<evidence type="ECO:0000256" key="3">
    <source>
        <dbReference type="ARBA" id="ARBA00022964"/>
    </source>
</evidence>
<reference evidence="7" key="1">
    <citation type="submission" date="2022-03" db="EMBL/GenBank/DDBJ databases">
        <authorList>
            <person name="Woo C.Y."/>
        </authorList>
    </citation>
    <scope>NUCLEOTIDE SEQUENCE</scope>
    <source>
        <strain evidence="7">CYS-02</strain>
    </source>
</reference>